<name>A0A5J4UZH2_9EUKA</name>
<comment type="caution">
    <text evidence="1">The sequence shown here is derived from an EMBL/GenBank/DDBJ whole genome shotgun (WGS) entry which is preliminary data.</text>
</comment>
<protein>
    <submittedName>
        <fullName evidence="1">Uncharacterized protein</fullName>
    </submittedName>
</protein>
<dbReference type="Proteomes" id="UP000324800">
    <property type="component" value="Unassembled WGS sequence"/>
</dbReference>
<dbReference type="EMBL" id="SNRW01011357">
    <property type="protein sequence ID" value="KAA6375271.1"/>
    <property type="molecule type" value="Genomic_DNA"/>
</dbReference>
<evidence type="ECO:0000313" key="1">
    <source>
        <dbReference type="EMBL" id="KAA6375271.1"/>
    </source>
</evidence>
<accession>A0A5J4UZH2</accession>
<gene>
    <name evidence="1" type="ORF">EZS28_029201</name>
</gene>
<reference evidence="1 2" key="1">
    <citation type="submission" date="2019-03" db="EMBL/GenBank/DDBJ databases">
        <title>Single cell metagenomics reveals metabolic interactions within the superorganism composed of flagellate Streblomastix strix and complex community of Bacteroidetes bacteria on its surface.</title>
        <authorList>
            <person name="Treitli S.C."/>
            <person name="Kolisko M."/>
            <person name="Husnik F."/>
            <person name="Keeling P."/>
            <person name="Hampl V."/>
        </authorList>
    </citation>
    <scope>NUCLEOTIDE SEQUENCE [LARGE SCALE GENOMIC DNA]</scope>
    <source>
        <strain evidence="1">ST1C</strain>
    </source>
</reference>
<sequence length="95" mass="10968">MLAWPKITDGFLAELKEWEQMELLVKGLLIDNCKPELNPYVLMRRSEIDETCVSSSTSNSDVIDIIEQFNQAANHIKPTIHDIEKEQNNKLKLQL</sequence>
<organism evidence="1 2">
    <name type="scientific">Streblomastix strix</name>
    <dbReference type="NCBI Taxonomy" id="222440"/>
    <lineage>
        <taxon>Eukaryota</taxon>
        <taxon>Metamonada</taxon>
        <taxon>Preaxostyla</taxon>
        <taxon>Oxymonadida</taxon>
        <taxon>Streblomastigidae</taxon>
        <taxon>Streblomastix</taxon>
    </lineage>
</organism>
<proteinExistence type="predicted"/>
<dbReference type="AlphaFoldDB" id="A0A5J4UZH2"/>
<evidence type="ECO:0000313" key="2">
    <source>
        <dbReference type="Proteomes" id="UP000324800"/>
    </source>
</evidence>